<dbReference type="Proteomes" id="UP000499080">
    <property type="component" value="Unassembled WGS sequence"/>
</dbReference>
<name>A0A4Y2MGT5_ARAVE</name>
<gene>
    <name evidence="2" type="ORF">AVEN_45123_1</name>
</gene>
<feature type="region of interest" description="Disordered" evidence="1">
    <location>
        <begin position="1"/>
        <end position="42"/>
    </location>
</feature>
<comment type="caution">
    <text evidence="2">The sequence shown here is derived from an EMBL/GenBank/DDBJ whole genome shotgun (WGS) entry which is preliminary data.</text>
</comment>
<accession>A0A4Y2MGT5</accession>
<proteinExistence type="predicted"/>
<protein>
    <submittedName>
        <fullName evidence="2">Uncharacterized protein</fullName>
    </submittedName>
</protein>
<dbReference type="AlphaFoldDB" id="A0A4Y2MGT5"/>
<evidence type="ECO:0000313" key="3">
    <source>
        <dbReference type="Proteomes" id="UP000499080"/>
    </source>
</evidence>
<organism evidence="2 3">
    <name type="scientific">Araneus ventricosus</name>
    <name type="common">Orbweaver spider</name>
    <name type="synonym">Epeira ventricosa</name>
    <dbReference type="NCBI Taxonomy" id="182803"/>
    <lineage>
        <taxon>Eukaryota</taxon>
        <taxon>Metazoa</taxon>
        <taxon>Ecdysozoa</taxon>
        <taxon>Arthropoda</taxon>
        <taxon>Chelicerata</taxon>
        <taxon>Arachnida</taxon>
        <taxon>Araneae</taxon>
        <taxon>Araneomorphae</taxon>
        <taxon>Entelegynae</taxon>
        <taxon>Araneoidea</taxon>
        <taxon>Araneidae</taxon>
        <taxon>Araneus</taxon>
    </lineage>
</organism>
<reference evidence="2 3" key="1">
    <citation type="journal article" date="2019" name="Sci. Rep.">
        <title>Orb-weaving spider Araneus ventricosus genome elucidates the spidroin gene catalogue.</title>
        <authorList>
            <person name="Kono N."/>
            <person name="Nakamura H."/>
            <person name="Ohtoshi R."/>
            <person name="Moran D.A.P."/>
            <person name="Shinohara A."/>
            <person name="Yoshida Y."/>
            <person name="Fujiwara M."/>
            <person name="Mori M."/>
            <person name="Tomita M."/>
            <person name="Arakawa K."/>
        </authorList>
    </citation>
    <scope>NUCLEOTIDE SEQUENCE [LARGE SCALE GENOMIC DNA]</scope>
</reference>
<feature type="compositionally biased region" description="Basic and acidic residues" evidence="1">
    <location>
        <begin position="18"/>
        <end position="28"/>
    </location>
</feature>
<sequence>MFSGPYHVSLPSKGSVLKKSDVSSDLPEKLTTSESGPRSLTDEWLPSNQVCLLQSRRTKEVQDLHFRLPKESSFLARGKGFCFFTFSSRRKSQK</sequence>
<dbReference type="EMBL" id="BGPR01007290">
    <property type="protein sequence ID" value="GBN25799.1"/>
    <property type="molecule type" value="Genomic_DNA"/>
</dbReference>
<keyword evidence="3" id="KW-1185">Reference proteome</keyword>
<evidence type="ECO:0000256" key="1">
    <source>
        <dbReference type="SAM" id="MobiDB-lite"/>
    </source>
</evidence>
<evidence type="ECO:0000313" key="2">
    <source>
        <dbReference type="EMBL" id="GBN25799.1"/>
    </source>
</evidence>